<evidence type="ECO:0000313" key="2">
    <source>
        <dbReference type="Proteomes" id="UP001519921"/>
    </source>
</evidence>
<protein>
    <recommendedName>
        <fullName evidence="3">ChbG/HpnK family deacetylase</fullName>
    </recommendedName>
</protein>
<sequence>MDSIFTYNNYKNILNKMKKIGEILTFSSANIDTKSGFILRHDIDFNVEKAYIMSNMEAEINVKSTYFVLTTSDIYNINCKKNRQMLIDMNKNKFEIGLHFDPTIYGDISLEQMQIKMKNEVNIIENIIGNRVESISLHNPSVHNRYPNFKGYKNAYSKEFFNPDLYISDSCKDFRGKNIYTFIQKGENNLIQVLFHPIHFSKKEESYITCFNGIINDKIKVLDQYKNINKTYKKELGDEVLLKYFIEKKSVDGKKI</sequence>
<reference evidence="1 2" key="1">
    <citation type="submission" date="2021-07" db="EMBL/GenBank/DDBJ databases">
        <title>Clostridium weizhouense sp. nov., an anaerobic bacterium isolated from activated sludge of Petroleum wastewater.</title>
        <authorList>
            <person name="Li Q."/>
        </authorList>
    </citation>
    <scope>NUCLEOTIDE SEQUENCE [LARGE SCALE GENOMIC DNA]</scope>
    <source>
        <strain evidence="1 2">YB-6</strain>
    </source>
</reference>
<accession>A0ABS7AIS9</accession>
<keyword evidence="2" id="KW-1185">Reference proteome</keyword>
<gene>
    <name evidence="1" type="ORF">KYD98_00520</name>
</gene>
<comment type="caution">
    <text evidence="1">The sequence shown here is derived from an EMBL/GenBank/DDBJ whole genome shotgun (WGS) entry which is preliminary data.</text>
</comment>
<dbReference type="Proteomes" id="UP001519921">
    <property type="component" value="Unassembled WGS sequence"/>
</dbReference>
<name>A0ABS7AIS9_9CLOT</name>
<organism evidence="1 2">
    <name type="scientific">Clostridium weizhouense</name>
    <dbReference type="NCBI Taxonomy" id="2859781"/>
    <lineage>
        <taxon>Bacteria</taxon>
        <taxon>Bacillati</taxon>
        <taxon>Bacillota</taxon>
        <taxon>Clostridia</taxon>
        <taxon>Eubacteriales</taxon>
        <taxon>Clostridiaceae</taxon>
        <taxon>Clostridium</taxon>
    </lineage>
</organism>
<dbReference type="SUPFAM" id="SSF88713">
    <property type="entry name" value="Glycoside hydrolase/deacetylase"/>
    <property type="match status" value="1"/>
</dbReference>
<dbReference type="EMBL" id="JAHXPT010000001">
    <property type="protein sequence ID" value="MBW6408569.1"/>
    <property type="molecule type" value="Genomic_DNA"/>
</dbReference>
<proteinExistence type="predicted"/>
<dbReference type="InterPro" id="IPR011330">
    <property type="entry name" value="Glyco_hydro/deAcase_b/a-brl"/>
</dbReference>
<dbReference type="RefSeq" id="WP_219777632.1">
    <property type="nucleotide sequence ID" value="NZ_JAHXPT010000001.1"/>
</dbReference>
<evidence type="ECO:0008006" key="3">
    <source>
        <dbReference type="Google" id="ProtNLM"/>
    </source>
</evidence>
<evidence type="ECO:0000313" key="1">
    <source>
        <dbReference type="EMBL" id="MBW6408569.1"/>
    </source>
</evidence>